<evidence type="ECO:0000256" key="3">
    <source>
        <dbReference type="ARBA" id="ARBA00023235"/>
    </source>
</evidence>
<dbReference type="RefSeq" id="WP_196394833.1">
    <property type="nucleotide sequence ID" value="NZ_JADNYM010000001.1"/>
</dbReference>
<comment type="pathway">
    <text evidence="5">Carbohydrate metabolism; D-threitol degradation.</text>
</comment>
<dbReference type="PANTHER" id="PTHR43732">
    <property type="entry name" value="RIBOSE 5-PHOSPHATE ISOMERASE-RELATED"/>
    <property type="match status" value="1"/>
</dbReference>
<accession>A0A931CIY4</accession>
<dbReference type="GO" id="GO:0071322">
    <property type="term" value="P:cellular response to carbohydrate stimulus"/>
    <property type="evidence" value="ECO:0007669"/>
    <property type="project" value="UniProtKB-ARBA"/>
</dbReference>
<dbReference type="NCBIfam" id="TIGR00689">
    <property type="entry name" value="rpiB_lacA_lacB"/>
    <property type="match status" value="1"/>
</dbReference>
<name>A0A931CIY4_9MICC</name>
<dbReference type="Proteomes" id="UP000655366">
    <property type="component" value="Unassembled WGS sequence"/>
</dbReference>
<dbReference type="GO" id="GO:0009758">
    <property type="term" value="P:carbohydrate utilization"/>
    <property type="evidence" value="ECO:0007669"/>
    <property type="project" value="UniProtKB-ARBA"/>
</dbReference>
<dbReference type="NCBIfam" id="TIGR02133">
    <property type="entry name" value="RPI_actino"/>
    <property type="match status" value="1"/>
</dbReference>
<keyword evidence="8" id="KW-1185">Reference proteome</keyword>
<reference evidence="7 8" key="1">
    <citation type="submission" date="2020-11" db="EMBL/GenBank/DDBJ databases">
        <title>Arthrobacter antarcticus sp. nov., isolated from Antarctic Soil.</title>
        <authorList>
            <person name="Li J."/>
        </authorList>
    </citation>
    <scope>NUCLEOTIDE SEQUENCE [LARGE SCALE GENOMIC DNA]</scope>
    <source>
        <strain evidence="7 8">Z1-20</strain>
    </source>
</reference>
<comment type="similarity">
    <text evidence="2">Belongs to the LacAB/RpiB family.</text>
</comment>
<evidence type="ECO:0000256" key="6">
    <source>
        <dbReference type="ARBA" id="ARBA00066901"/>
    </source>
</evidence>
<evidence type="ECO:0000256" key="1">
    <source>
        <dbReference type="ARBA" id="ARBA00004939"/>
    </source>
</evidence>
<dbReference type="InterPro" id="IPR011860">
    <property type="entry name" value="Rib-5-P_Isoase_Actino"/>
</dbReference>
<sequence>MSDEQKTGWRIVIGNDSAGVEYKTALRDLLAADERVASVEDVGVGANDETAYPHLAVEAARRIASGEADRALLICGTGLGVAISANKVPGIRAVTAHDSYSVERSVLSNNAQVLTMGQRVIGLELAKRLVSEWLGYRFDPASSSAAKVDAISSYEADMSDLQSPAASNEG</sequence>
<dbReference type="Pfam" id="PF02502">
    <property type="entry name" value="LacAB_rpiB"/>
    <property type="match status" value="1"/>
</dbReference>
<dbReference type="EMBL" id="JADNYM010000001">
    <property type="protein sequence ID" value="MBG0737882.1"/>
    <property type="molecule type" value="Genomic_DNA"/>
</dbReference>
<evidence type="ECO:0000313" key="8">
    <source>
        <dbReference type="Proteomes" id="UP000655366"/>
    </source>
</evidence>
<comment type="catalytic activity">
    <reaction evidence="4">
        <text>D-erythrulose 4-phosphate = D-erythrose 4-phosphate</text>
        <dbReference type="Rhea" id="RHEA:48784"/>
        <dbReference type="ChEBI" id="CHEBI:16897"/>
        <dbReference type="ChEBI" id="CHEBI:90796"/>
        <dbReference type="EC" id="5.3.1.34"/>
    </reaction>
</comment>
<dbReference type="InterPro" id="IPR051812">
    <property type="entry name" value="SPI_LacAB/RpiB"/>
</dbReference>
<gene>
    <name evidence="7" type="ORF">IV500_00300</name>
</gene>
<dbReference type="PIRSF" id="PIRSF005384">
    <property type="entry name" value="RpiB_LacA_B"/>
    <property type="match status" value="1"/>
</dbReference>
<dbReference type="InterPro" id="IPR036569">
    <property type="entry name" value="RpiB_LacA_LacB_sf"/>
</dbReference>
<organism evidence="7 8">
    <name type="scientific">Arthrobacter terrae</name>
    <dbReference type="NCBI Taxonomy" id="2935737"/>
    <lineage>
        <taxon>Bacteria</taxon>
        <taxon>Bacillati</taxon>
        <taxon>Actinomycetota</taxon>
        <taxon>Actinomycetes</taxon>
        <taxon>Micrococcales</taxon>
        <taxon>Micrococcaceae</taxon>
        <taxon>Arthrobacter</taxon>
    </lineage>
</organism>
<evidence type="ECO:0000313" key="7">
    <source>
        <dbReference type="EMBL" id="MBG0737882.1"/>
    </source>
</evidence>
<comment type="pathway">
    <text evidence="1">Carbohydrate metabolism; erythritol degradation.</text>
</comment>
<dbReference type="SUPFAM" id="SSF89623">
    <property type="entry name" value="Ribose/Galactose isomerase RpiB/AlsB"/>
    <property type="match status" value="1"/>
</dbReference>
<evidence type="ECO:0000256" key="2">
    <source>
        <dbReference type="ARBA" id="ARBA00008754"/>
    </source>
</evidence>
<dbReference type="PANTHER" id="PTHR43732:SF1">
    <property type="entry name" value="RIBOSE 5-PHOSPHATE ISOMERASE"/>
    <property type="match status" value="1"/>
</dbReference>
<protein>
    <recommendedName>
        <fullName evidence="6">D-erythrulose 4-phosphate isomerase</fullName>
        <ecNumber evidence="6">5.3.1.34</ecNumber>
    </recommendedName>
</protein>
<comment type="caution">
    <text evidence="7">The sequence shown here is derived from an EMBL/GenBank/DDBJ whole genome shotgun (WGS) entry which is preliminary data.</text>
</comment>
<evidence type="ECO:0000256" key="4">
    <source>
        <dbReference type="ARBA" id="ARBA00051490"/>
    </source>
</evidence>
<dbReference type="GO" id="GO:0016861">
    <property type="term" value="F:intramolecular oxidoreductase activity, interconverting aldoses and ketoses"/>
    <property type="evidence" value="ECO:0007669"/>
    <property type="project" value="UniProtKB-ARBA"/>
</dbReference>
<dbReference type="EC" id="5.3.1.34" evidence="6"/>
<evidence type="ECO:0000256" key="5">
    <source>
        <dbReference type="ARBA" id="ARBA00060528"/>
    </source>
</evidence>
<dbReference type="Gene3D" id="3.40.1400.10">
    <property type="entry name" value="Sugar-phosphate isomerase, RpiB/LacA/LacB"/>
    <property type="match status" value="1"/>
</dbReference>
<dbReference type="GO" id="GO:0016052">
    <property type="term" value="P:carbohydrate catabolic process"/>
    <property type="evidence" value="ECO:0007669"/>
    <property type="project" value="UniProtKB-ARBA"/>
</dbReference>
<dbReference type="AlphaFoldDB" id="A0A931CIY4"/>
<proteinExistence type="inferred from homology"/>
<dbReference type="FunFam" id="3.40.1400.10:FF:000004">
    <property type="entry name" value="Ribose 5-phosphate isomerase"/>
    <property type="match status" value="1"/>
</dbReference>
<dbReference type="InterPro" id="IPR003500">
    <property type="entry name" value="RpiB_LacA_LacB"/>
</dbReference>
<dbReference type="NCBIfam" id="NF004051">
    <property type="entry name" value="PRK05571.1"/>
    <property type="match status" value="1"/>
</dbReference>
<keyword evidence="3 7" id="KW-0413">Isomerase</keyword>